<keyword evidence="10" id="KW-0594">Phospholipid biosynthesis</keyword>
<dbReference type="Proteomes" id="UP001383192">
    <property type="component" value="Unassembled WGS sequence"/>
</dbReference>
<dbReference type="EMBL" id="JAYKXP010000002">
    <property type="protein sequence ID" value="KAK7060742.1"/>
    <property type="molecule type" value="Genomic_DNA"/>
</dbReference>
<keyword evidence="9 12" id="KW-0472">Membrane</keyword>
<feature type="transmembrane region" description="Helical" evidence="12">
    <location>
        <begin position="173"/>
        <end position="199"/>
    </location>
</feature>
<evidence type="ECO:0000256" key="10">
    <source>
        <dbReference type="ARBA" id="ARBA00023209"/>
    </source>
</evidence>
<comment type="caution">
    <text evidence="14">The sequence shown here is derived from an EMBL/GenBank/DDBJ whole genome shotgun (WGS) entry which is preliminary data.</text>
</comment>
<accession>A0AAW0EBL7</accession>
<dbReference type="InterPro" id="IPR007318">
    <property type="entry name" value="Phopholipid_MeTrfase"/>
</dbReference>
<keyword evidence="13" id="KW-0732">Signal</keyword>
<evidence type="ECO:0008006" key="16">
    <source>
        <dbReference type="Google" id="ProtNLM"/>
    </source>
</evidence>
<dbReference type="GO" id="GO:0005783">
    <property type="term" value="C:endoplasmic reticulum"/>
    <property type="evidence" value="ECO:0007669"/>
    <property type="project" value="TreeGrafter"/>
</dbReference>
<keyword evidence="2" id="KW-0444">Lipid biosynthesis</keyword>
<evidence type="ECO:0000256" key="3">
    <source>
        <dbReference type="ARBA" id="ARBA00022603"/>
    </source>
</evidence>
<gene>
    <name evidence="14" type="ORF">VNI00_000474</name>
</gene>
<evidence type="ECO:0000256" key="8">
    <source>
        <dbReference type="ARBA" id="ARBA00023098"/>
    </source>
</evidence>
<comment type="subcellular location">
    <subcellularLocation>
        <location evidence="1">Endomembrane system</location>
        <topology evidence="1">Multi-pass membrane protein</topology>
    </subcellularLocation>
</comment>
<feature type="transmembrane region" description="Helical" evidence="12">
    <location>
        <begin position="149"/>
        <end position="167"/>
    </location>
</feature>
<feature type="transmembrane region" description="Helical" evidence="12">
    <location>
        <begin position="89"/>
        <end position="107"/>
    </location>
</feature>
<evidence type="ECO:0000256" key="1">
    <source>
        <dbReference type="ARBA" id="ARBA00004127"/>
    </source>
</evidence>
<dbReference type="PANTHER" id="PTHR12714:SF9">
    <property type="entry name" value="PROTEIN-S-ISOPRENYLCYSTEINE O-METHYLTRANSFERASE"/>
    <property type="match status" value="1"/>
</dbReference>
<evidence type="ECO:0000256" key="4">
    <source>
        <dbReference type="ARBA" id="ARBA00022691"/>
    </source>
</evidence>
<dbReference type="GO" id="GO:0004671">
    <property type="term" value="F:protein C-terminal S-isoprenylcysteine carboxyl O-methyltransferase activity"/>
    <property type="evidence" value="ECO:0007669"/>
    <property type="project" value="TreeGrafter"/>
</dbReference>
<evidence type="ECO:0000256" key="2">
    <source>
        <dbReference type="ARBA" id="ARBA00022516"/>
    </source>
</evidence>
<dbReference type="Pfam" id="PF04191">
    <property type="entry name" value="PEMT"/>
    <property type="match status" value="1"/>
</dbReference>
<dbReference type="Gene3D" id="1.20.120.1630">
    <property type="match status" value="1"/>
</dbReference>
<dbReference type="GO" id="GO:0032259">
    <property type="term" value="P:methylation"/>
    <property type="evidence" value="ECO:0007669"/>
    <property type="project" value="UniProtKB-KW"/>
</dbReference>
<sequence length="232" mass="25710">MPTQILAKALLVLLSAASFTVICTPPNGFPGSSGPRPSFKKGFSSEVREWILTFVPPHLFPLQKKLYWLASLNEVVHIFRSDSEHLSPLFIAAAASSISGGLIRYLCYRALTEAFTLDLVPVGTRSDKAAKLITNGPYSIVRHPSYTGVILNFVGSVAVHVVEGSWVRSTPSMLSILVFWVLGVPCVVIMLVCCISLVARTNEEDEMVHKQFGEEWENWKTRVRYKLVPGVY</sequence>
<keyword evidence="5 12" id="KW-0812">Transmembrane</keyword>
<name>A0AAW0EBL7_9AGAR</name>
<proteinExistence type="predicted"/>
<reference evidence="14 15" key="1">
    <citation type="submission" date="2024-01" db="EMBL/GenBank/DDBJ databases">
        <title>A draft genome for a cacao thread blight-causing isolate of Paramarasmius palmivorus.</title>
        <authorList>
            <person name="Baruah I.K."/>
            <person name="Bukari Y."/>
            <person name="Amoako-Attah I."/>
            <person name="Meinhardt L.W."/>
            <person name="Bailey B.A."/>
            <person name="Cohen S.P."/>
        </authorList>
    </citation>
    <scope>NUCLEOTIDE SEQUENCE [LARGE SCALE GENOMIC DNA]</scope>
    <source>
        <strain evidence="14 15">GH-12</strain>
    </source>
</reference>
<evidence type="ECO:0000256" key="7">
    <source>
        <dbReference type="ARBA" id="ARBA00022989"/>
    </source>
</evidence>
<organism evidence="14 15">
    <name type="scientific">Paramarasmius palmivorus</name>
    <dbReference type="NCBI Taxonomy" id="297713"/>
    <lineage>
        <taxon>Eukaryota</taxon>
        <taxon>Fungi</taxon>
        <taxon>Dikarya</taxon>
        <taxon>Basidiomycota</taxon>
        <taxon>Agaricomycotina</taxon>
        <taxon>Agaricomycetes</taxon>
        <taxon>Agaricomycetidae</taxon>
        <taxon>Agaricales</taxon>
        <taxon>Marasmiineae</taxon>
        <taxon>Marasmiaceae</taxon>
        <taxon>Paramarasmius</taxon>
    </lineage>
</organism>
<keyword evidence="3" id="KW-0489">Methyltransferase</keyword>
<evidence type="ECO:0000256" key="11">
    <source>
        <dbReference type="ARBA" id="ARBA00023264"/>
    </source>
</evidence>
<evidence type="ECO:0000313" key="14">
    <source>
        <dbReference type="EMBL" id="KAK7060742.1"/>
    </source>
</evidence>
<keyword evidence="15" id="KW-1185">Reference proteome</keyword>
<keyword evidence="6" id="KW-0256">Endoplasmic reticulum</keyword>
<protein>
    <recommendedName>
        <fullName evidence="16">Protein-S-isoprenylcysteine O-methyltransferase</fullName>
    </recommendedName>
</protein>
<keyword evidence="7 12" id="KW-1133">Transmembrane helix</keyword>
<evidence type="ECO:0000256" key="13">
    <source>
        <dbReference type="SAM" id="SignalP"/>
    </source>
</evidence>
<evidence type="ECO:0000256" key="6">
    <source>
        <dbReference type="ARBA" id="ARBA00022824"/>
    </source>
</evidence>
<evidence type="ECO:0000256" key="5">
    <source>
        <dbReference type="ARBA" id="ARBA00022692"/>
    </source>
</evidence>
<evidence type="ECO:0000313" key="15">
    <source>
        <dbReference type="Proteomes" id="UP001383192"/>
    </source>
</evidence>
<dbReference type="GO" id="GO:0008654">
    <property type="term" value="P:phospholipid biosynthetic process"/>
    <property type="evidence" value="ECO:0007669"/>
    <property type="project" value="UniProtKB-KW"/>
</dbReference>
<evidence type="ECO:0000256" key="12">
    <source>
        <dbReference type="SAM" id="Phobius"/>
    </source>
</evidence>
<feature type="signal peptide" evidence="13">
    <location>
        <begin position="1"/>
        <end position="23"/>
    </location>
</feature>
<dbReference type="PANTHER" id="PTHR12714">
    <property type="entry name" value="PROTEIN-S ISOPRENYLCYSTEINE O-METHYLTRANSFERASE"/>
    <property type="match status" value="1"/>
</dbReference>
<keyword evidence="3" id="KW-0808">Transferase</keyword>
<evidence type="ECO:0000256" key="9">
    <source>
        <dbReference type="ARBA" id="ARBA00023136"/>
    </source>
</evidence>
<feature type="chain" id="PRO_5043586764" description="Protein-S-isoprenylcysteine O-methyltransferase" evidence="13">
    <location>
        <begin position="24"/>
        <end position="232"/>
    </location>
</feature>
<keyword evidence="11" id="KW-1208">Phospholipid metabolism</keyword>
<keyword evidence="8" id="KW-0443">Lipid metabolism</keyword>
<dbReference type="AlphaFoldDB" id="A0AAW0EBL7"/>
<keyword evidence="4" id="KW-0949">S-adenosyl-L-methionine</keyword>